<keyword evidence="3" id="KW-0813">Transport</keyword>
<proteinExistence type="inferred from homology"/>
<keyword evidence="7" id="KW-0496">Mitochondrion</keyword>
<keyword evidence="5" id="KW-0375">Hydrogen ion transport</keyword>
<evidence type="ECO:0000256" key="8">
    <source>
        <dbReference type="ARBA" id="ARBA00023136"/>
    </source>
</evidence>
<dbReference type="OrthoDB" id="2161133at2759"/>
<evidence type="ECO:0000313" key="11">
    <source>
        <dbReference type="EMBL" id="CAF4213037.1"/>
    </source>
</evidence>
<dbReference type="GO" id="GO:0045259">
    <property type="term" value="C:proton-transporting ATP synthase complex"/>
    <property type="evidence" value="ECO:0007669"/>
    <property type="project" value="UniProtKB-KW"/>
</dbReference>
<evidence type="ECO:0000256" key="3">
    <source>
        <dbReference type="ARBA" id="ARBA00022448"/>
    </source>
</evidence>
<evidence type="ECO:0000256" key="1">
    <source>
        <dbReference type="ARBA" id="ARBA00004325"/>
    </source>
</evidence>
<comment type="caution">
    <text evidence="10">The sequence shown here is derived from an EMBL/GenBank/DDBJ whole genome shotgun (WGS) entry which is preliminary data.</text>
</comment>
<dbReference type="Pfam" id="PF10206">
    <property type="entry name" value="WRW"/>
    <property type="match status" value="1"/>
</dbReference>
<dbReference type="PANTHER" id="PTHR23357:SF1">
    <property type="entry name" value="RENALASE"/>
    <property type="match status" value="1"/>
</dbReference>
<dbReference type="Gene3D" id="3.90.660.10">
    <property type="match status" value="1"/>
</dbReference>
<sequence>MSWYRKDNPDVIPGNPERIGKWDPIQYLDVTKYLKPFNEYPKDFNPRVHGAYLPYMYYGKAETPFSQLKIKEIPGWFSRRNKTPMDAYQLGLRSKPFQLRNMKVLIVGSGITGAIVSYLLRQHYAKRIQLIVYDKGRDIGGRMSTSRSLFDSNCFCDTGAQYLTMSNHSPAKKYFQQLIDAKIIKVLDATNVIGMHQREDKQDYVVSDGISTIVRYYFDQAEMDNIFNSKTINEINVNENNIQIHGELVDDECDALFLTIPVTQILQLKGKIAKIIENDSQLKINLEKVQYSSRFSVSLFYDESIQTLNIPWHIKYIDNDDCLRYVSVDNLKRKKYSPPFSLIAQTSVQFGAKHAENDKEVIGKQVLKHLFDLFPELPKPTETKFHKWRYSQITQPYSGKPGYLILNEKPLLLLTGDGFAESNFEACVEAATKAVDRFYPSPEAIEIAIKATEEQHFLQRNEDEHESAGEDDGEGTDWHWEYF</sequence>
<evidence type="ECO:0000256" key="5">
    <source>
        <dbReference type="ARBA" id="ARBA00022781"/>
    </source>
</evidence>
<evidence type="ECO:0008006" key="13">
    <source>
        <dbReference type="Google" id="ProtNLM"/>
    </source>
</evidence>
<dbReference type="AlphaFoldDB" id="A0A815H3S9"/>
<comment type="subcellular location">
    <subcellularLocation>
        <location evidence="1">Mitochondrion membrane</location>
    </subcellularLocation>
</comment>
<organism evidence="10 12">
    <name type="scientific">Didymodactylos carnosus</name>
    <dbReference type="NCBI Taxonomy" id="1234261"/>
    <lineage>
        <taxon>Eukaryota</taxon>
        <taxon>Metazoa</taxon>
        <taxon>Spiralia</taxon>
        <taxon>Gnathifera</taxon>
        <taxon>Rotifera</taxon>
        <taxon>Eurotatoria</taxon>
        <taxon>Bdelloidea</taxon>
        <taxon>Philodinida</taxon>
        <taxon>Philodinidae</taxon>
        <taxon>Didymodactylos</taxon>
    </lineage>
</organism>
<dbReference type="GO" id="GO:0005576">
    <property type="term" value="C:extracellular region"/>
    <property type="evidence" value="ECO:0007669"/>
    <property type="project" value="TreeGrafter"/>
</dbReference>
<keyword evidence="4" id="KW-0138">CF(0)</keyword>
<dbReference type="EMBL" id="CAJOBC010061975">
    <property type="protein sequence ID" value="CAF4213037.1"/>
    <property type="molecule type" value="Genomic_DNA"/>
</dbReference>
<evidence type="ECO:0000256" key="7">
    <source>
        <dbReference type="ARBA" id="ARBA00023128"/>
    </source>
</evidence>
<dbReference type="Pfam" id="PF13450">
    <property type="entry name" value="NAD_binding_8"/>
    <property type="match status" value="1"/>
</dbReference>
<keyword evidence="12" id="KW-1185">Reference proteome</keyword>
<name>A0A815H3S9_9BILA</name>
<evidence type="ECO:0000313" key="12">
    <source>
        <dbReference type="Proteomes" id="UP000663829"/>
    </source>
</evidence>
<dbReference type="GO" id="GO:0006754">
    <property type="term" value="P:ATP biosynthetic process"/>
    <property type="evidence" value="ECO:0007669"/>
    <property type="project" value="UniProtKB-KW"/>
</dbReference>
<comment type="similarity">
    <text evidence="2">Belongs to the ATPase F chain family.</text>
</comment>
<dbReference type="EMBL" id="CAJNOQ010014689">
    <property type="protein sequence ID" value="CAF1346654.1"/>
    <property type="molecule type" value="Genomic_DNA"/>
</dbReference>
<dbReference type="GO" id="GO:1902600">
    <property type="term" value="P:proton transmembrane transport"/>
    <property type="evidence" value="ECO:0007669"/>
    <property type="project" value="UniProtKB-KW"/>
</dbReference>
<keyword evidence="8" id="KW-0472">Membrane</keyword>
<evidence type="ECO:0000256" key="9">
    <source>
        <dbReference type="ARBA" id="ARBA00023310"/>
    </source>
</evidence>
<keyword evidence="9" id="KW-0066">ATP synthesis</keyword>
<dbReference type="Proteomes" id="UP000681722">
    <property type="component" value="Unassembled WGS sequence"/>
</dbReference>
<evidence type="ECO:0000256" key="4">
    <source>
        <dbReference type="ARBA" id="ARBA00022547"/>
    </source>
</evidence>
<dbReference type="PANTHER" id="PTHR23357">
    <property type="entry name" value="RENALASE"/>
    <property type="match status" value="1"/>
</dbReference>
<dbReference type="InterPro" id="IPR019344">
    <property type="entry name" value="F1F0-ATPsyn_F_prd"/>
</dbReference>
<dbReference type="InterPro" id="IPR040174">
    <property type="entry name" value="RNLS"/>
</dbReference>
<dbReference type="Gene3D" id="3.50.50.60">
    <property type="entry name" value="FAD/NAD(P)-binding domain"/>
    <property type="match status" value="1"/>
</dbReference>
<reference evidence="10" key="1">
    <citation type="submission" date="2021-02" db="EMBL/GenBank/DDBJ databases">
        <authorList>
            <person name="Nowell W R."/>
        </authorList>
    </citation>
    <scope>NUCLEOTIDE SEQUENCE</scope>
</reference>
<keyword evidence="6" id="KW-0406">Ion transport</keyword>
<protein>
    <recommendedName>
        <fullName evidence="13">Amine oxidase domain-containing protein</fullName>
    </recommendedName>
</protein>
<dbReference type="GO" id="GO:0016651">
    <property type="term" value="F:oxidoreductase activity, acting on NAD(P)H"/>
    <property type="evidence" value="ECO:0007669"/>
    <property type="project" value="InterPro"/>
</dbReference>
<gene>
    <name evidence="10" type="ORF">GPM918_LOCUS30699</name>
    <name evidence="11" type="ORF">SRO942_LOCUS31322</name>
</gene>
<evidence type="ECO:0000256" key="6">
    <source>
        <dbReference type="ARBA" id="ARBA00023065"/>
    </source>
</evidence>
<evidence type="ECO:0000313" key="10">
    <source>
        <dbReference type="EMBL" id="CAF1346654.1"/>
    </source>
</evidence>
<accession>A0A815H3S9</accession>
<evidence type="ECO:0000256" key="2">
    <source>
        <dbReference type="ARBA" id="ARBA00005895"/>
    </source>
</evidence>
<dbReference type="Proteomes" id="UP000663829">
    <property type="component" value="Unassembled WGS sequence"/>
</dbReference>
<dbReference type="GO" id="GO:0031966">
    <property type="term" value="C:mitochondrial membrane"/>
    <property type="evidence" value="ECO:0007669"/>
    <property type="project" value="UniProtKB-SubCell"/>
</dbReference>
<dbReference type="InterPro" id="IPR036188">
    <property type="entry name" value="FAD/NAD-bd_sf"/>
</dbReference>
<dbReference type="SUPFAM" id="SSF51905">
    <property type="entry name" value="FAD/NAD(P)-binding domain"/>
    <property type="match status" value="1"/>
</dbReference>